<dbReference type="PANTHER" id="PTHR16861:SF4">
    <property type="entry name" value="SH3 DOMAIN PROTEIN (AFU_ORTHOLOGUE AFUA_1G13610)"/>
    <property type="match status" value="1"/>
</dbReference>
<evidence type="ECO:0000313" key="3">
    <source>
        <dbReference type="EMBL" id="EAX97537.1"/>
    </source>
</evidence>
<dbReference type="VEuPathDB" id="TrichDB:TVAGG3_0757150"/>
<reference evidence="3" key="1">
    <citation type="submission" date="2006-10" db="EMBL/GenBank/DDBJ databases">
        <authorList>
            <person name="Amadeo P."/>
            <person name="Zhao Q."/>
            <person name="Wortman J."/>
            <person name="Fraser-Liggett C."/>
            <person name="Carlton J."/>
        </authorList>
    </citation>
    <scope>NUCLEOTIDE SEQUENCE</scope>
    <source>
        <strain evidence="3">G3</strain>
    </source>
</reference>
<evidence type="ECO:0000256" key="1">
    <source>
        <dbReference type="SAM" id="MobiDB-lite"/>
    </source>
</evidence>
<name>A2FC42_TRIV3</name>
<evidence type="ECO:0000256" key="2">
    <source>
        <dbReference type="SAM" id="Phobius"/>
    </source>
</evidence>
<keyword evidence="4" id="KW-1185">Reference proteome</keyword>
<dbReference type="PANTHER" id="PTHR16861">
    <property type="entry name" value="GLYCOPROTEIN 38"/>
    <property type="match status" value="1"/>
</dbReference>
<keyword evidence="2" id="KW-0472">Membrane</keyword>
<dbReference type="RefSeq" id="XP_001310467.1">
    <property type="nucleotide sequence ID" value="XM_001310466.1"/>
</dbReference>
<reference evidence="3" key="2">
    <citation type="journal article" date="2007" name="Science">
        <title>Draft genome sequence of the sexually transmitted pathogen Trichomonas vaginalis.</title>
        <authorList>
            <person name="Carlton J.M."/>
            <person name="Hirt R.P."/>
            <person name="Silva J.C."/>
            <person name="Delcher A.L."/>
            <person name="Schatz M."/>
            <person name="Zhao Q."/>
            <person name="Wortman J.R."/>
            <person name="Bidwell S.L."/>
            <person name="Alsmark U.C.M."/>
            <person name="Besteiro S."/>
            <person name="Sicheritz-Ponten T."/>
            <person name="Noel C.J."/>
            <person name="Dacks J.B."/>
            <person name="Foster P.G."/>
            <person name="Simillion C."/>
            <person name="Van de Peer Y."/>
            <person name="Miranda-Saavedra D."/>
            <person name="Barton G.J."/>
            <person name="Westrop G.D."/>
            <person name="Mueller S."/>
            <person name="Dessi D."/>
            <person name="Fiori P.L."/>
            <person name="Ren Q."/>
            <person name="Paulsen I."/>
            <person name="Zhang H."/>
            <person name="Bastida-Corcuera F.D."/>
            <person name="Simoes-Barbosa A."/>
            <person name="Brown M.T."/>
            <person name="Hayes R.D."/>
            <person name="Mukherjee M."/>
            <person name="Okumura C.Y."/>
            <person name="Schneider R."/>
            <person name="Smith A.J."/>
            <person name="Vanacova S."/>
            <person name="Villalvazo M."/>
            <person name="Haas B.J."/>
            <person name="Pertea M."/>
            <person name="Feldblyum T.V."/>
            <person name="Utterback T.R."/>
            <person name="Shu C.L."/>
            <person name="Osoegawa K."/>
            <person name="de Jong P.J."/>
            <person name="Hrdy I."/>
            <person name="Horvathova L."/>
            <person name="Zubacova Z."/>
            <person name="Dolezal P."/>
            <person name="Malik S.B."/>
            <person name="Logsdon J.M. Jr."/>
            <person name="Henze K."/>
            <person name="Gupta A."/>
            <person name="Wang C.C."/>
            <person name="Dunne R.L."/>
            <person name="Upcroft J.A."/>
            <person name="Upcroft P."/>
            <person name="White O."/>
            <person name="Salzberg S.L."/>
            <person name="Tang P."/>
            <person name="Chiu C.-H."/>
            <person name="Lee Y.-S."/>
            <person name="Embley T.M."/>
            <person name="Coombs G.H."/>
            <person name="Mottram J.C."/>
            <person name="Tachezy J."/>
            <person name="Fraser-Liggett C.M."/>
            <person name="Johnson P.J."/>
        </authorList>
    </citation>
    <scope>NUCLEOTIDE SEQUENCE [LARGE SCALE GENOMIC DNA]</scope>
    <source>
        <strain evidence="3">G3</strain>
    </source>
</reference>
<feature type="compositionally biased region" description="Low complexity" evidence="1">
    <location>
        <begin position="1035"/>
        <end position="1051"/>
    </location>
</feature>
<feature type="transmembrane region" description="Helical" evidence="2">
    <location>
        <begin position="1055"/>
        <end position="1080"/>
    </location>
</feature>
<dbReference type="Proteomes" id="UP000001542">
    <property type="component" value="Unassembled WGS sequence"/>
</dbReference>
<dbReference type="KEGG" id="tva:4755323"/>
<organism evidence="3 4">
    <name type="scientific">Trichomonas vaginalis (strain ATCC PRA-98 / G3)</name>
    <dbReference type="NCBI Taxonomy" id="412133"/>
    <lineage>
        <taxon>Eukaryota</taxon>
        <taxon>Metamonada</taxon>
        <taxon>Parabasalia</taxon>
        <taxon>Trichomonadida</taxon>
        <taxon>Trichomonadidae</taxon>
        <taxon>Trichomonas</taxon>
    </lineage>
</organism>
<proteinExistence type="predicted"/>
<protein>
    <submittedName>
        <fullName evidence="3">Uncharacterized protein</fullName>
    </submittedName>
</protein>
<feature type="compositionally biased region" description="Basic and acidic residues" evidence="1">
    <location>
        <begin position="994"/>
        <end position="1027"/>
    </location>
</feature>
<dbReference type="EMBL" id="DS113711">
    <property type="protein sequence ID" value="EAX97537.1"/>
    <property type="molecule type" value="Genomic_DNA"/>
</dbReference>
<keyword evidence="2" id="KW-1133">Transmembrane helix</keyword>
<feature type="region of interest" description="Disordered" evidence="1">
    <location>
        <begin position="1087"/>
        <end position="1107"/>
    </location>
</feature>
<dbReference type="AlphaFoldDB" id="A2FC42"/>
<dbReference type="VEuPathDB" id="TrichDB:TVAG_331240"/>
<accession>A2FC42</accession>
<dbReference type="InParanoid" id="A2FC42"/>
<gene>
    <name evidence="3" type="ORF">TVAG_331240</name>
</gene>
<evidence type="ECO:0000313" key="4">
    <source>
        <dbReference type="Proteomes" id="UP000001542"/>
    </source>
</evidence>
<sequence length="1107" mass="126745">MYKTGDYSIDISEYTLVEESSIKYDLWTNCSIPSSQTKIENKITFAIVDNETLQFLNHSEINGLKLLPELTYETYEIFSPKNENDLYYTLNEYNFTGTVTFKNQVYYEHLSVDFESKKGTIVPLPGESKKFRFSFNKNSREIYGNIVFRHKSQTCLIGISFKTFGLSIKINHYLPLTGKIEGNIDVDSGIYSGTIQTIAKFGEYDGSISNYNFDLDSSDAGYSYSIELGDKISYNTQGTLPTQITFAFVYSETIIIHKTIDFRILMPIDIESISDANPNIEHKTNTRLTLNVRRRKADAMEDSIFKFEFVDQNVNQMSNPTIINNYKPKKVPNTDNDYTIRLIIPNNVEIGQKNLLIVIVDPSGQESSLFTIPITVTQGRIVTESSISCRKTQDMIPDGQEHLFKCNIDNIETYPVIYKAKIGRYESSFDSEFKHALRMEEVGYDNEFNVYVSIPEQTEEKTEISFAMINSNNEDIIKYCDITDIKIVPKPKIRYNNFYYKHEKYSRFSIKFKLDYTCDFETLRVQYHDANKNDEYRNVTSISQLDKDKNFYVEFLDQDIEDYEFKFIDKFGRYYIEQIGTTVKEFYFNCNLEQGNPIQGEKVIVKCRVNDEYSVVAFAEREFYFVDYSDGNKYKLLNITSAAHVDFSLDLPIVSGNVDFALHVKFVENSSITQDIIIVHRLMPPIIFDFKVFATDEKFFKVGLTASREIAYPAKMYYSVMQNSKTEELEFTQLDYDHFESFTYHDFDLRGQFKFGEEYNITIKVTYQTNKVAIRTKLFKYDTHPIILNVGRTTLKSAICNVSAGYQAILSHVSNANSVTAYAEIGNKNYTLLDNRINAIDFPEDGKLCWFGDVEITVLLFRLSIIQADDFIYLLGNQNITLGTSNNADYKLEVSKKVVVVMGSFDGKGICQSVDYDLSKVNFEIYNIYGYSNLRKALDIDQKGLLVYSVQLIDPKSNIDMTFAVKDSQDTQEVLVNSKIGNYKFASDNEDTENPDKNDPEKENPGKEDPEKENPSERNNNDGKESPSGEDNTGKDSPSSDDNSNSKDPTNKVKVGAIAGGIVGALVLIAIICIIIFLILKKRISEENESSDTQIHEDTAMENSVQV</sequence>
<keyword evidence="2" id="KW-0812">Transmembrane</keyword>
<feature type="region of interest" description="Disordered" evidence="1">
    <location>
        <begin position="985"/>
        <end position="1051"/>
    </location>
</feature>